<name>A0A3Q0JC11_DIACI</name>
<dbReference type="PaxDb" id="121845-A0A3Q0JC11"/>
<feature type="compositionally biased region" description="Basic and acidic residues" evidence="1">
    <location>
        <begin position="188"/>
        <end position="208"/>
    </location>
</feature>
<feature type="compositionally biased region" description="Acidic residues" evidence="1">
    <location>
        <begin position="269"/>
        <end position="278"/>
    </location>
</feature>
<accession>A0A3Q0JC11</accession>
<dbReference type="Proteomes" id="UP000079169">
    <property type="component" value="Unplaced"/>
</dbReference>
<feature type="compositionally biased region" description="Basic and acidic residues" evidence="1">
    <location>
        <begin position="279"/>
        <end position="293"/>
    </location>
</feature>
<organism evidence="2 3">
    <name type="scientific">Diaphorina citri</name>
    <name type="common">Asian citrus psyllid</name>
    <dbReference type="NCBI Taxonomy" id="121845"/>
    <lineage>
        <taxon>Eukaryota</taxon>
        <taxon>Metazoa</taxon>
        <taxon>Ecdysozoa</taxon>
        <taxon>Arthropoda</taxon>
        <taxon>Hexapoda</taxon>
        <taxon>Insecta</taxon>
        <taxon>Pterygota</taxon>
        <taxon>Neoptera</taxon>
        <taxon>Paraneoptera</taxon>
        <taxon>Hemiptera</taxon>
        <taxon>Sternorrhyncha</taxon>
        <taxon>Psylloidea</taxon>
        <taxon>Psyllidae</taxon>
        <taxon>Diaphorininae</taxon>
        <taxon>Diaphorina</taxon>
    </lineage>
</organism>
<reference evidence="3" key="1">
    <citation type="submission" date="2025-08" db="UniProtKB">
        <authorList>
            <consortium name="RefSeq"/>
        </authorList>
    </citation>
    <scope>IDENTIFICATION</scope>
</reference>
<protein>
    <submittedName>
        <fullName evidence="3">Histone H3.v1-like</fullName>
    </submittedName>
</protein>
<keyword evidence="2" id="KW-1185">Reference proteome</keyword>
<evidence type="ECO:0000313" key="3">
    <source>
        <dbReference type="RefSeq" id="XP_026686052.1"/>
    </source>
</evidence>
<dbReference type="RefSeq" id="XP_026686052.1">
    <property type="nucleotide sequence ID" value="XM_026830251.1"/>
</dbReference>
<proteinExistence type="predicted"/>
<evidence type="ECO:0000313" key="2">
    <source>
        <dbReference type="Proteomes" id="UP000079169"/>
    </source>
</evidence>
<dbReference type="KEGG" id="dci:113471251"/>
<sequence length="410" mass="46983">MSLTPCVEQEATTTCQALSPEQRIVEINILEERVEAVESILRNVSSELKNVNLDFQEAWDKINKLQEIMKLQQSIILLLLNLYAYNITGEYYIYPHLDDNNQRTVEDTNNNVLRIGEGVHEVAQYTDARLKELEDMNVSTARAGNSQKQENIMFLGSLPGDNMVQKSNGTYARTYDSNKCLFRSNTEPMKENSNAKERQYESEHKLEFEGNGSQEYAYEEQEHESHVTKAEERSKSPEYEEDLDEEEGIEEEEEKGASSGDTSGPDSPHEEEEYEEFNEERKEPKQDELKPEDIVPGIPSIPRFKFDSSKVNYESYENRKEPKQDELKPEDIVPGIPSIPRFKFDSSKVNYESYEKDLPKDKEDLGLAGGPLGSKWKLVKALKERKAEEKVAAETPTPVTTVSNALYFSF</sequence>
<feature type="compositionally biased region" description="Basic and acidic residues" evidence="1">
    <location>
        <begin position="223"/>
        <end position="238"/>
    </location>
</feature>
<dbReference type="GeneID" id="113471251"/>
<dbReference type="AlphaFoldDB" id="A0A3Q0JC11"/>
<feature type="region of interest" description="Disordered" evidence="1">
    <location>
        <begin position="183"/>
        <end position="339"/>
    </location>
</feature>
<gene>
    <name evidence="3" type="primary">LOC113471251</name>
</gene>
<feature type="compositionally biased region" description="Acidic residues" evidence="1">
    <location>
        <begin position="239"/>
        <end position="254"/>
    </location>
</feature>
<evidence type="ECO:0000256" key="1">
    <source>
        <dbReference type="SAM" id="MobiDB-lite"/>
    </source>
</evidence>
<feature type="compositionally biased region" description="Basic and acidic residues" evidence="1">
    <location>
        <begin position="316"/>
        <end position="331"/>
    </location>
</feature>